<dbReference type="Pfam" id="PF08220">
    <property type="entry name" value="HTH_DeoR"/>
    <property type="match status" value="1"/>
</dbReference>
<name>A0A0R2FH65_9LACO</name>
<dbReference type="SMART" id="SM01134">
    <property type="entry name" value="DeoRC"/>
    <property type="match status" value="1"/>
</dbReference>
<keyword evidence="1" id="KW-0805">Transcription regulation</keyword>
<dbReference type="EMBL" id="JQAT01000005">
    <property type="protein sequence ID" value="KRN27961.1"/>
    <property type="molecule type" value="Genomic_DNA"/>
</dbReference>
<feature type="domain" description="HTH deoR-type" evidence="4">
    <location>
        <begin position="6"/>
        <end position="61"/>
    </location>
</feature>
<dbReference type="SUPFAM" id="SSF100950">
    <property type="entry name" value="NagB/RpiA/CoA transferase-like"/>
    <property type="match status" value="1"/>
</dbReference>
<evidence type="ECO:0000256" key="1">
    <source>
        <dbReference type="ARBA" id="ARBA00023015"/>
    </source>
</evidence>
<dbReference type="Gene3D" id="3.40.50.1360">
    <property type="match status" value="1"/>
</dbReference>
<dbReference type="InterPro" id="IPR036388">
    <property type="entry name" value="WH-like_DNA-bd_sf"/>
</dbReference>
<gene>
    <name evidence="5" type="ORF">IV38_GL001801</name>
    <name evidence="6" type="ORF">IV40_GL001755</name>
</gene>
<dbReference type="PANTHER" id="PTHR30363:SF44">
    <property type="entry name" value="AGA OPERON TRANSCRIPTIONAL REPRESSOR-RELATED"/>
    <property type="match status" value="1"/>
</dbReference>
<dbReference type="PATRIC" id="fig|81857.3.peg.1818"/>
<dbReference type="InterPro" id="IPR001034">
    <property type="entry name" value="DeoR_HTH"/>
</dbReference>
<dbReference type="STRING" id="81857.IV38_GL001801"/>
<dbReference type="GO" id="GO:0003700">
    <property type="term" value="F:DNA-binding transcription factor activity"/>
    <property type="evidence" value="ECO:0007669"/>
    <property type="project" value="InterPro"/>
</dbReference>
<dbReference type="PANTHER" id="PTHR30363">
    <property type="entry name" value="HTH-TYPE TRANSCRIPTIONAL REGULATOR SRLR-RELATED"/>
    <property type="match status" value="1"/>
</dbReference>
<dbReference type="InterPro" id="IPR050313">
    <property type="entry name" value="Carb_Metab_HTH_regulators"/>
</dbReference>
<proteinExistence type="predicted"/>
<dbReference type="PROSITE" id="PS00894">
    <property type="entry name" value="HTH_DEOR_1"/>
    <property type="match status" value="1"/>
</dbReference>
<dbReference type="OrthoDB" id="9798651at2"/>
<evidence type="ECO:0000256" key="3">
    <source>
        <dbReference type="ARBA" id="ARBA00023163"/>
    </source>
</evidence>
<accession>A0A0R2FH65</accession>
<evidence type="ECO:0000256" key="2">
    <source>
        <dbReference type="ARBA" id="ARBA00023125"/>
    </source>
</evidence>
<dbReference type="Pfam" id="PF00455">
    <property type="entry name" value="DeoRC"/>
    <property type="match status" value="1"/>
</dbReference>
<dbReference type="GO" id="GO:0003677">
    <property type="term" value="F:DNA binding"/>
    <property type="evidence" value="ECO:0007669"/>
    <property type="project" value="UniProtKB-KW"/>
</dbReference>
<dbReference type="SMART" id="SM00420">
    <property type="entry name" value="HTH_DEOR"/>
    <property type="match status" value="1"/>
</dbReference>
<keyword evidence="2" id="KW-0238">DNA-binding</keyword>
<keyword evidence="3" id="KW-0804">Transcription</keyword>
<dbReference type="PROSITE" id="PS51000">
    <property type="entry name" value="HTH_DEOR_2"/>
    <property type="match status" value="1"/>
</dbReference>
<evidence type="ECO:0000313" key="7">
    <source>
        <dbReference type="Proteomes" id="UP000051645"/>
    </source>
</evidence>
<dbReference type="AlphaFoldDB" id="A0A0R2FH65"/>
<protein>
    <submittedName>
        <fullName evidence="5">DeoR family transcriptional regulator</fullName>
    </submittedName>
</protein>
<dbReference type="InterPro" id="IPR036390">
    <property type="entry name" value="WH_DNA-bd_sf"/>
</dbReference>
<sequence length="255" mass="28079">MNANEIQARRNQILALLKKDKTVKISELVSRFKVSDETIRKDLTILSDQGLVHKQFGKATIVDAPPLAPVNQRTTINTFAKNKIADKAFDFLPAKRITMALDQGSTVASLAALIAKRDRDTIITSSLLSLIALQNSHEEIFSTGGKYSINDMSFQGDQTYNLYTDTYFDFSFVGSSGVLGRDGICSSNFADAEMKRKMIANSNVCIALVDATKFKQSSLVKVAGWDQVDYVITDLPSDDPALTDIQKETHVISTN</sequence>
<dbReference type="SUPFAM" id="SSF46785">
    <property type="entry name" value="Winged helix' DNA-binding domain"/>
    <property type="match status" value="1"/>
</dbReference>
<evidence type="ECO:0000313" key="8">
    <source>
        <dbReference type="Proteomes" id="UP000051751"/>
    </source>
</evidence>
<dbReference type="EMBL" id="JQAZ01000006">
    <property type="protein sequence ID" value="KRN30568.1"/>
    <property type="molecule type" value="Genomic_DNA"/>
</dbReference>
<dbReference type="InterPro" id="IPR014036">
    <property type="entry name" value="DeoR-like_C"/>
</dbReference>
<evidence type="ECO:0000259" key="4">
    <source>
        <dbReference type="PROSITE" id="PS51000"/>
    </source>
</evidence>
<dbReference type="Proteomes" id="UP000051751">
    <property type="component" value="Unassembled WGS sequence"/>
</dbReference>
<dbReference type="InterPro" id="IPR018356">
    <property type="entry name" value="Tscrpt_reg_HTH_DeoR_CS"/>
</dbReference>
<evidence type="ECO:0000313" key="5">
    <source>
        <dbReference type="EMBL" id="KRN27961.1"/>
    </source>
</evidence>
<organism evidence="5 8">
    <name type="scientific">Lactobacillus selangorensis</name>
    <dbReference type="NCBI Taxonomy" id="81857"/>
    <lineage>
        <taxon>Bacteria</taxon>
        <taxon>Bacillati</taxon>
        <taxon>Bacillota</taxon>
        <taxon>Bacilli</taxon>
        <taxon>Lactobacillales</taxon>
        <taxon>Lactobacillaceae</taxon>
        <taxon>Lactobacillus</taxon>
    </lineage>
</organism>
<dbReference type="RefSeq" id="WP_057770486.1">
    <property type="nucleotide sequence ID" value="NZ_JQAT01000005.1"/>
</dbReference>
<comment type="caution">
    <text evidence="5">The sequence shown here is derived from an EMBL/GenBank/DDBJ whole genome shotgun (WGS) entry which is preliminary data.</text>
</comment>
<evidence type="ECO:0000313" key="6">
    <source>
        <dbReference type="EMBL" id="KRN30568.1"/>
    </source>
</evidence>
<dbReference type="InterPro" id="IPR037171">
    <property type="entry name" value="NagB/RpiA_transferase-like"/>
</dbReference>
<reference evidence="7 8" key="1">
    <citation type="journal article" date="2015" name="Genome Announc.">
        <title>Expanding the biotechnology potential of lactobacilli through comparative genomics of 213 strains and associated genera.</title>
        <authorList>
            <person name="Sun Z."/>
            <person name="Harris H.M."/>
            <person name="McCann A."/>
            <person name="Guo C."/>
            <person name="Argimon S."/>
            <person name="Zhang W."/>
            <person name="Yang X."/>
            <person name="Jeffery I.B."/>
            <person name="Cooney J.C."/>
            <person name="Kagawa T.F."/>
            <person name="Liu W."/>
            <person name="Song Y."/>
            <person name="Salvetti E."/>
            <person name="Wrobel A."/>
            <person name="Rasinkangas P."/>
            <person name="Parkhill J."/>
            <person name="Rea M.C."/>
            <person name="O'Sullivan O."/>
            <person name="Ritari J."/>
            <person name="Douillard F.P."/>
            <person name="Paul Ross R."/>
            <person name="Yang R."/>
            <person name="Briner A.E."/>
            <person name="Felis G.E."/>
            <person name="de Vos W.M."/>
            <person name="Barrangou R."/>
            <person name="Klaenhammer T.R."/>
            <person name="Caufield P.W."/>
            <person name="Cui Y."/>
            <person name="Zhang H."/>
            <person name="O'Toole P.W."/>
        </authorList>
    </citation>
    <scope>NUCLEOTIDE SEQUENCE [LARGE SCALE GENOMIC DNA]</scope>
    <source>
        <strain evidence="5 8">ATCC BAA-66</strain>
        <strain evidence="6 7">DSM 13344</strain>
    </source>
</reference>
<dbReference type="Gene3D" id="1.10.10.10">
    <property type="entry name" value="Winged helix-like DNA-binding domain superfamily/Winged helix DNA-binding domain"/>
    <property type="match status" value="1"/>
</dbReference>
<keyword evidence="7" id="KW-1185">Reference proteome</keyword>
<dbReference type="PRINTS" id="PR00037">
    <property type="entry name" value="HTHLACR"/>
</dbReference>
<dbReference type="Proteomes" id="UP000051645">
    <property type="component" value="Unassembled WGS sequence"/>
</dbReference>